<evidence type="ECO:0000256" key="11">
    <source>
        <dbReference type="ARBA" id="ARBA00030547"/>
    </source>
</evidence>
<dbReference type="EC" id="5.3.1.16" evidence="5 12"/>
<gene>
    <name evidence="12" type="primary">hisA</name>
    <name evidence="15" type="ORF">A2310_06530</name>
</gene>
<dbReference type="Proteomes" id="UP000178417">
    <property type="component" value="Unassembled WGS sequence"/>
</dbReference>
<evidence type="ECO:0000313" key="16">
    <source>
        <dbReference type="Proteomes" id="UP000178417"/>
    </source>
</evidence>
<accession>A0A1F4SUS7</accession>
<keyword evidence="9 12" id="KW-0368">Histidine biosynthesis</keyword>
<dbReference type="GO" id="GO:0003949">
    <property type="term" value="F:1-(5-phosphoribosyl)-5-[(5-phosphoribosylamino)methylideneamino]imidazole-4-carboxamide isomerase activity"/>
    <property type="evidence" value="ECO:0007669"/>
    <property type="project" value="UniProtKB-UniRule"/>
</dbReference>
<dbReference type="InterPro" id="IPR006063">
    <property type="entry name" value="HisA_bact_arch"/>
</dbReference>
<dbReference type="InterPro" id="IPR011060">
    <property type="entry name" value="RibuloseP-bd_barrel"/>
</dbReference>
<dbReference type="SUPFAM" id="SSF51366">
    <property type="entry name" value="Ribulose-phoshate binding barrel"/>
    <property type="match status" value="1"/>
</dbReference>
<dbReference type="HAMAP" id="MF_01014">
    <property type="entry name" value="HisA"/>
    <property type="match status" value="1"/>
</dbReference>
<dbReference type="CDD" id="cd04732">
    <property type="entry name" value="HisA"/>
    <property type="match status" value="1"/>
</dbReference>
<comment type="subcellular location">
    <subcellularLocation>
        <location evidence="2 12 14">Cytoplasm</location>
    </subcellularLocation>
</comment>
<keyword evidence="7 12" id="KW-0963">Cytoplasm</keyword>
<dbReference type="FunFam" id="3.20.20.70:FF:000009">
    <property type="entry name" value="1-(5-phosphoribosyl)-5-[(5-phosphoribosylamino)methylideneamino] imidazole-4-carboxamide isomerase"/>
    <property type="match status" value="1"/>
</dbReference>
<comment type="caution">
    <text evidence="15">The sequence shown here is derived from an EMBL/GenBank/DDBJ whole genome shotgun (WGS) entry which is preliminary data.</text>
</comment>
<organism evidence="15 16">
    <name type="scientific">candidate division WOR-1 bacterium RIFOXYB2_FULL_37_13</name>
    <dbReference type="NCBI Taxonomy" id="1802579"/>
    <lineage>
        <taxon>Bacteria</taxon>
        <taxon>Bacillati</taxon>
        <taxon>Saganbacteria</taxon>
    </lineage>
</organism>
<comment type="catalytic activity">
    <reaction evidence="1 12 14">
        <text>1-(5-phospho-beta-D-ribosyl)-5-[(5-phospho-beta-D-ribosylamino)methylideneamino]imidazole-4-carboxamide = 5-[(5-phospho-1-deoxy-D-ribulos-1-ylimino)methylamino]-1-(5-phospho-beta-D-ribosyl)imidazole-4-carboxamide</text>
        <dbReference type="Rhea" id="RHEA:15469"/>
        <dbReference type="ChEBI" id="CHEBI:58435"/>
        <dbReference type="ChEBI" id="CHEBI:58525"/>
        <dbReference type="EC" id="5.3.1.16"/>
    </reaction>
</comment>
<dbReference type="STRING" id="1802579.A2310_06530"/>
<evidence type="ECO:0000256" key="7">
    <source>
        <dbReference type="ARBA" id="ARBA00022490"/>
    </source>
</evidence>
<evidence type="ECO:0000256" key="1">
    <source>
        <dbReference type="ARBA" id="ARBA00000901"/>
    </source>
</evidence>
<evidence type="ECO:0000256" key="3">
    <source>
        <dbReference type="ARBA" id="ARBA00005133"/>
    </source>
</evidence>
<evidence type="ECO:0000256" key="14">
    <source>
        <dbReference type="RuleBase" id="RU003658"/>
    </source>
</evidence>
<dbReference type="Pfam" id="PF00977">
    <property type="entry name" value="His_biosynth"/>
    <property type="match status" value="1"/>
</dbReference>
<evidence type="ECO:0000256" key="4">
    <source>
        <dbReference type="ARBA" id="ARBA00009667"/>
    </source>
</evidence>
<proteinExistence type="inferred from homology"/>
<comment type="pathway">
    <text evidence="3 12 14">Amino-acid biosynthesis; L-histidine biosynthesis; L-histidine from 5-phospho-alpha-D-ribose 1-diphosphate: step 4/9.</text>
</comment>
<protein>
    <recommendedName>
        <fullName evidence="6 12">1-(5-phosphoribosyl)-5-[(5-phosphoribosylamino)methylideneamino] imidazole-4-carboxamide isomerase</fullName>
        <ecNumber evidence="5 12">5.3.1.16</ecNumber>
    </recommendedName>
    <alternativeName>
        <fullName evidence="11 12">Phosphoribosylformimino-5-aminoimidazole carboxamide ribotide isomerase</fullName>
    </alternativeName>
</protein>
<sequence>MFEIIPAVDILDGKCVRLKQGSFDKETIYYKNPIEAALHWQEQGATRLHVVDLDGARTGTPKNLAIILKMLESIKIPIQVGGGYRKMDDVEKLIGLGVSRVVLGTSAIFNPNLIEKVTERFGEKIIVGIDAKKGKVMANGWTNVSQKTAVALAQEAVDMGITRFIFTDISRDGMLNGPNFEEIEKFSNFVKVNVIASGGITKKEDIDQLKTIKNLEGCIIGQALYTGNIKLEEVL</sequence>
<dbReference type="EMBL" id="MEUB01000011">
    <property type="protein sequence ID" value="OGC24184.1"/>
    <property type="molecule type" value="Genomic_DNA"/>
</dbReference>
<evidence type="ECO:0000256" key="10">
    <source>
        <dbReference type="ARBA" id="ARBA00023235"/>
    </source>
</evidence>
<feature type="active site" description="Proton acceptor" evidence="12">
    <location>
        <position position="9"/>
    </location>
</feature>
<dbReference type="InterPro" id="IPR023016">
    <property type="entry name" value="HisA/PriA"/>
</dbReference>
<dbReference type="Gene3D" id="3.20.20.70">
    <property type="entry name" value="Aldolase class I"/>
    <property type="match status" value="1"/>
</dbReference>
<dbReference type="NCBIfam" id="TIGR00007">
    <property type="entry name" value="1-(5-phosphoribosyl)-5-[(5-phosphoribosylamino)methylideneamino]imidazole-4-carboxamide isomerase"/>
    <property type="match status" value="1"/>
</dbReference>
<keyword evidence="10 12" id="KW-0413">Isomerase</keyword>
<comment type="similarity">
    <text evidence="4 12 13">Belongs to the HisA/HisF family.</text>
</comment>
<dbReference type="PANTHER" id="PTHR43090:SF2">
    <property type="entry name" value="1-(5-PHOSPHORIBOSYL)-5-[(5-PHOSPHORIBOSYLAMINO)METHYLIDENEAMINO] IMIDAZOLE-4-CARBOXAMIDE ISOMERASE"/>
    <property type="match status" value="1"/>
</dbReference>
<dbReference type="UniPathway" id="UPA00031">
    <property type="reaction ID" value="UER00009"/>
</dbReference>
<feature type="active site" description="Proton donor" evidence="12">
    <location>
        <position position="130"/>
    </location>
</feature>
<evidence type="ECO:0000256" key="12">
    <source>
        <dbReference type="HAMAP-Rule" id="MF_01014"/>
    </source>
</evidence>
<evidence type="ECO:0000256" key="6">
    <source>
        <dbReference type="ARBA" id="ARBA00018464"/>
    </source>
</evidence>
<dbReference type="InterPro" id="IPR044524">
    <property type="entry name" value="Isoase_HisA-like"/>
</dbReference>
<dbReference type="NCBIfam" id="NF010112">
    <property type="entry name" value="PRK13585.1"/>
    <property type="match status" value="1"/>
</dbReference>
<evidence type="ECO:0000256" key="8">
    <source>
        <dbReference type="ARBA" id="ARBA00022605"/>
    </source>
</evidence>
<dbReference type="InterPro" id="IPR006062">
    <property type="entry name" value="His_biosynth"/>
</dbReference>
<dbReference type="GO" id="GO:0000162">
    <property type="term" value="P:L-tryptophan biosynthetic process"/>
    <property type="evidence" value="ECO:0007669"/>
    <property type="project" value="TreeGrafter"/>
</dbReference>
<name>A0A1F4SUS7_UNCSA</name>
<reference evidence="15 16" key="1">
    <citation type="journal article" date="2016" name="Nat. Commun.">
        <title>Thousands of microbial genomes shed light on interconnected biogeochemical processes in an aquifer system.</title>
        <authorList>
            <person name="Anantharaman K."/>
            <person name="Brown C.T."/>
            <person name="Hug L.A."/>
            <person name="Sharon I."/>
            <person name="Castelle C.J."/>
            <person name="Probst A.J."/>
            <person name="Thomas B.C."/>
            <person name="Singh A."/>
            <person name="Wilkins M.J."/>
            <person name="Karaoz U."/>
            <person name="Brodie E.L."/>
            <person name="Williams K.H."/>
            <person name="Hubbard S.S."/>
            <person name="Banfield J.F."/>
        </authorList>
    </citation>
    <scope>NUCLEOTIDE SEQUENCE [LARGE SCALE GENOMIC DNA]</scope>
</reference>
<dbReference type="AlphaFoldDB" id="A0A1F4SUS7"/>
<evidence type="ECO:0000256" key="5">
    <source>
        <dbReference type="ARBA" id="ARBA00012550"/>
    </source>
</evidence>
<evidence type="ECO:0000256" key="2">
    <source>
        <dbReference type="ARBA" id="ARBA00004496"/>
    </source>
</evidence>
<dbReference type="GO" id="GO:0005737">
    <property type="term" value="C:cytoplasm"/>
    <property type="evidence" value="ECO:0007669"/>
    <property type="project" value="UniProtKB-SubCell"/>
</dbReference>
<dbReference type="GO" id="GO:0000105">
    <property type="term" value="P:L-histidine biosynthetic process"/>
    <property type="evidence" value="ECO:0007669"/>
    <property type="project" value="UniProtKB-UniRule"/>
</dbReference>
<evidence type="ECO:0000256" key="9">
    <source>
        <dbReference type="ARBA" id="ARBA00023102"/>
    </source>
</evidence>
<evidence type="ECO:0000256" key="13">
    <source>
        <dbReference type="RuleBase" id="RU003657"/>
    </source>
</evidence>
<keyword evidence="8 12" id="KW-0028">Amino-acid biosynthesis</keyword>
<dbReference type="InterPro" id="IPR013785">
    <property type="entry name" value="Aldolase_TIM"/>
</dbReference>
<evidence type="ECO:0000313" key="15">
    <source>
        <dbReference type="EMBL" id="OGC24184.1"/>
    </source>
</evidence>
<dbReference type="PANTHER" id="PTHR43090">
    <property type="entry name" value="1-(5-PHOSPHORIBOSYL)-5-[(5-PHOSPHORIBOSYLAMINO)METHYLIDENEAMINO] IMIDAZOLE-4-CARBOXAMIDE ISOMERASE"/>
    <property type="match status" value="1"/>
</dbReference>